<dbReference type="AlphaFoldDB" id="B4DBZ3"/>
<evidence type="ECO:0000259" key="13">
    <source>
        <dbReference type="Pfam" id="PF00535"/>
    </source>
</evidence>
<keyword evidence="15" id="KW-1185">Reference proteome</keyword>
<organism evidence="14 15">
    <name type="scientific">Chthoniobacter flavus Ellin428</name>
    <dbReference type="NCBI Taxonomy" id="497964"/>
    <lineage>
        <taxon>Bacteria</taxon>
        <taxon>Pseudomonadati</taxon>
        <taxon>Verrucomicrobiota</taxon>
        <taxon>Spartobacteria</taxon>
        <taxon>Chthoniobacterales</taxon>
        <taxon>Chthoniobacteraceae</taxon>
        <taxon>Chthoniobacter</taxon>
    </lineage>
</organism>
<dbReference type="NCBIfam" id="NF003962">
    <property type="entry name" value="PRK05454.2-5"/>
    <property type="match status" value="1"/>
</dbReference>
<dbReference type="Pfam" id="PF00535">
    <property type="entry name" value="Glycos_transf_2"/>
    <property type="match status" value="1"/>
</dbReference>
<dbReference type="NCBIfam" id="NF003958">
    <property type="entry name" value="PRK05454.2-1"/>
    <property type="match status" value="1"/>
</dbReference>
<evidence type="ECO:0000256" key="11">
    <source>
        <dbReference type="ARBA" id="ARBA00023136"/>
    </source>
</evidence>
<keyword evidence="10 12" id="KW-1133">Transmembrane helix</keyword>
<proteinExistence type="inferred from homology"/>
<feature type="transmembrane region" description="Helical" evidence="12">
    <location>
        <begin position="32"/>
        <end position="58"/>
    </location>
</feature>
<evidence type="ECO:0000256" key="7">
    <source>
        <dbReference type="ARBA" id="ARBA00022676"/>
    </source>
</evidence>
<evidence type="ECO:0000256" key="2">
    <source>
        <dbReference type="ARBA" id="ARBA00005001"/>
    </source>
</evidence>
<evidence type="ECO:0000256" key="9">
    <source>
        <dbReference type="ARBA" id="ARBA00022692"/>
    </source>
</evidence>
<dbReference type="InParanoid" id="B4DBZ3"/>
<comment type="similarity">
    <text evidence="3">Belongs to the glycosyltransferase 2 family. OpgH subfamily.</text>
</comment>
<evidence type="ECO:0000256" key="12">
    <source>
        <dbReference type="SAM" id="Phobius"/>
    </source>
</evidence>
<name>B4DBZ3_9BACT</name>
<comment type="subcellular location">
    <subcellularLocation>
        <location evidence="1">Cell inner membrane</location>
        <topology evidence="1">Multi-pass membrane protein</topology>
    </subcellularLocation>
</comment>
<evidence type="ECO:0000256" key="10">
    <source>
        <dbReference type="ARBA" id="ARBA00022989"/>
    </source>
</evidence>
<keyword evidence="9 12" id="KW-0812">Transmembrane</keyword>
<dbReference type="CDD" id="cd04191">
    <property type="entry name" value="Glucan_BSP_MdoH"/>
    <property type="match status" value="1"/>
</dbReference>
<accession>B4DBZ3</accession>
<dbReference type="InterPro" id="IPR029044">
    <property type="entry name" value="Nucleotide-diphossugar_trans"/>
</dbReference>
<dbReference type="STRING" id="497964.CfE428DRAFT_6434"/>
<reference evidence="14 15" key="1">
    <citation type="journal article" date="2011" name="J. Bacteriol.">
        <title>Genome sequence of Chthoniobacter flavus Ellin428, an aerobic heterotrophic soil bacterium.</title>
        <authorList>
            <person name="Kant R."/>
            <person name="van Passel M.W."/>
            <person name="Palva A."/>
            <person name="Lucas S."/>
            <person name="Lapidus A."/>
            <person name="Glavina Del Rio T."/>
            <person name="Dalin E."/>
            <person name="Tice H."/>
            <person name="Bruce D."/>
            <person name="Goodwin L."/>
            <person name="Pitluck S."/>
            <person name="Larimer F.W."/>
            <person name="Land M.L."/>
            <person name="Hauser L."/>
            <person name="Sangwan P."/>
            <person name="de Vos W.M."/>
            <person name="Janssen P.H."/>
            <person name="Smidt H."/>
        </authorList>
    </citation>
    <scope>NUCLEOTIDE SEQUENCE [LARGE SCALE GENOMIC DNA]</scope>
    <source>
        <strain evidence="14 15">Ellin428</strain>
    </source>
</reference>
<dbReference type="InterPro" id="IPR001173">
    <property type="entry name" value="Glyco_trans_2-like"/>
</dbReference>
<sequence>MNPETPLSPPSALFSFSPVAERTAPRAGTARVFVFYSFAVLLTSIGAVLFADLLWRVGWSPARIVLLVLFTILLFLSSIGCVHGIYGFVLRRVGDRHNITASPAYRNRSIADTSTALVFPVYDEDPHRVCESLRSVYEAITATGELERFDFFILSDSRQLATWIEEEECWFALTRQLNAFGRIFYRRRAENVGRKSGNIRDFLKAWGRRYRYFIVFDADSVMSGTTVLDLVRLMETHPTVGLIQTAPRIVNAHSAFARFQQFANRLYGPIFNAALGYWMQDGGNYWGHNAIIRTEPFMQLCDLPELPGRKPFGGQILSHDFVEAALLRKENWEVWFASDLVGSYEENPPGIIENAQRDRRWSQGNLQHFMVLFARGLRGVSRMHLSLGILGYLAGPLWLLFLITSTYLIWFRKDTGLSTVVVAAFTPYLHLDAAHHALLVFLFCMVTLLLPKFLSVLDLVCDRERRRAFGGLIRATSSAFIETIFSTLHAPIQMLFHTRFVAATLLGLEVRWNTQQRAASGTSWSDAWRQHWRHTLIGLGWSAFILWIDPAVFWWFLPISLGLMLSIPLSVLTGSDRLGCALRRAGLLLTPEETMPTPQLVQMRARLEGKQRRFAGGDEALLAAIRDPYLNAIHVSLLREEKLSPQKLNGEGGTLTRKLLDKGPASLSAAERLQLASDPEAMAWLHREYWLRGEAVEV</sequence>
<feature type="domain" description="Glycosyltransferase 2-like" evidence="13">
    <location>
        <begin position="118"/>
        <end position="299"/>
    </location>
</feature>
<dbReference type="InterPro" id="IPR050321">
    <property type="entry name" value="Glycosyltr_2/OpgH_subfam"/>
</dbReference>
<keyword evidence="11 12" id="KW-0472">Membrane</keyword>
<feature type="transmembrane region" description="Helical" evidence="12">
    <location>
        <begin position="437"/>
        <end position="457"/>
    </location>
</feature>
<evidence type="ECO:0000256" key="4">
    <source>
        <dbReference type="ARBA" id="ARBA00020585"/>
    </source>
</evidence>
<dbReference type="GO" id="GO:0005886">
    <property type="term" value="C:plasma membrane"/>
    <property type="evidence" value="ECO:0007669"/>
    <property type="project" value="UniProtKB-SubCell"/>
</dbReference>
<feature type="transmembrane region" description="Helical" evidence="12">
    <location>
        <begin position="532"/>
        <end position="548"/>
    </location>
</feature>
<dbReference type="Proteomes" id="UP000005824">
    <property type="component" value="Unassembled WGS sequence"/>
</dbReference>
<dbReference type="RefSeq" id="WP_006983751.1">
    <property type="nucleotide sequence ID" value="NZ_ABVL01000042.1"/>
</dbReference>
<feature type="transmembrane region" description="Helical" evidence="12">
    <location>
        <begin position="64"/>
        <end position="89"/>
    </location>
</feature>
<gene>
    <name evidence="14" type="ORF">CfE428DRAFT_6434</name>
</gene>
<evidence type="ECO:0000256" key="5">
    <source>
        <dbReference type="ARBA" id="ARBA00022475"/>
    </source>
</evidence>
<evidence type="ECO:0000256" key="8">
    <source>
        <dbReference type="ARBA" id="ARBA00022679"/>
    </source>
</evidence>
<dbReference type="eggNOG" id="COG2943">
    <property type="taxonomic scope" value="Bacteria"/>
</dbReference>
<dbReference type="Gene3D" id="3.90.550.10">
    <property type="entry name" value="Spore Coat Polysaccharide Biosynthesis Protein SpsA, Chain A"/>
    <property type="match status" value="1"/>
</dbReference>
<dbReference type="EMBL" id="ABVL01000042">
    <property type="protein sequence ID" value="EDY16040.1"/>
    <property type="molecule type" value="Genomic_DNA"/>
</dbReference>
<evidence type="ECO:0000313" key="14">
    <source>
        <dbReference type="EMBL" id="EDY16040.1"/>
    </source>
</evidence>
<keyword evidence="8 14" id="KW-0808">Transferase</keyword>
<keyword evidence="6" id="KW-0997">Cell inner membrane</keyword>
<evidence type="ECO:0000256" key="1">
    <source>
        <dbReference type="ARBA" id="ARBA00004429"/>
    </source>
</evidence>
<protein>
    <recommendedName>
        <fullName evidence="4">Glucans biosynthesis glucosyltransferase H</fullName>
    </recommendedName>
</protein>
<dbReference type="PANTHER" id="PTHR43867:SF5">
    <property type="entry name" value="GLUCANS BIOSYNTHESIS GLUCOSYLTRANSFERASE H"/>
    <property type="match status" value="1"/>
</dbReference>
<dbReference type="GO" id="GO:0016758">
    <property type="term" value="F:hexosyltransferase activity"/>
    <property type="evidence" value="ECO:0007669"/>
    <property type="project" value="TreeGrafter"/>
</dbReference>
<evidence type="ECO:0000256" key="3">
    <source>
        <dbReference type="ARBA" id="ARBA00009337"/>
    </source>
</evidence>
<dbReference type="FunCoup" id="B4DBZ3">
    <property type="interactions" value="28"/>
</dbReference>
<evidence type="ECO:0000313" key="15">
    <source>
        <dbReference type="Proteomes" id="UP000005824"/>
    </source>
</evidence>
<evidence type="ECO:0000256" key="6">
    <source>
        <dbReference type="ARBA" id="ARBA00022519"/>
    </source>
</evidence>
<dbReference type="PANTHER" id="PTHR43867">
    <property type="entry name" value="CELLULOSE SYNTHASE CATALYTIC SUBUNIT A [UDP-FORMING]"/>
    <property type="match status" value="1"/>
</dbReference>
<keyword evidence="5" id="KW-1003">Cell membrane</keyword>
<dbReference type="SUPFAM" id="SSF53448">
    <property type="entry name" value="Nucleotide-diphospho-sugar transferases"/>
    <property type="match status" value="1"/>
</dbReference>
<comment type="caution">
    <text evidence="14">The sequence shown here is derived from an EMBL/GenBank/DDBJ whole genome shotgun (WGS) entry which is preliminary data.</text>
</comment>
<keyword evidence="7" id="KW-0328">Glycosyltransferase</keyword>
<comment type="pathway">
    <text evidence="2">Glycan metabolism; osmoregulated periplasmic glucan (OPG) biosynthesis.</text>
</comment>
<feature type="transmembrane region" description="Helical" evidence="12">
    <location>
        <begin position="385"/>
        <end position="410"/>
    </location>
</feature>